<evidence type="ECO:0000256" key="3">
    <source>
        <dbReference type="RuleBase" id="RU003512"/>
    </source>
</evidence>
<name>A0A399EQV6_9DEIN</name>
<keyword evidence="1 3" id="KW-0813">Transport</keyword>
<dbReference type="AlphaFoldDB" id="A0A399EQV6"/>
<dbReference type="EMBL" id="QXDL01000052">
    <property type="protein sequence ID" value="RIH85916.1"/>
    <property type="molecule type" value="Genomic_DNA"/>
</dbReference>
<reference evidence="5 6" key="1">
    <citation type="submission" date="2018-08" db="EMBL/GenBank/DDBJ databases">
        <title>Meiothermus terrae DSM 26712 genome sequencing project.</title>
        <authorList>
            <person name="Da Costa M.S."/>
            <person name="Albuquerque L."/>
            <person name="Raposo P."/>
            <person name="Froufe H.J.C."/>
            <person name="Barroso C.S."/>
            <person name="Egas C."/>
        </authorList>
    </citation>
    <scope>NUCLEOTIDE SEQUENCE [LARGE SCALE GENOMIC DNA]</scope>
    <source>
        <strain evidence="5 6">DSM 26712</strain>
    </source>
</reference>
<evidence type="ECO:0000256" key="4">
    <source>
        <dbReference type="SAM" id="SignalP"/>
    </source>
</evidence>
<dbReference type="GO" id="GO:0046872">
    <property type="term" value="F:metal ion binding"/>
    <property type="evidence" value="ECO:0007669"/>
    <property type="project" value="InterPro"/>
</dbReference>
<keyword evidence="6" id="KW-1185">Reference proteome</keyword>
<dbReference type="GO" id="GO:0030001">
    <property type="term" value="P:metal ion transport"/>
    <property type="evidence" value="ECO:0007669"/>
    <property type="project" value="InterPro"/>
</dbReference>
<dbReference type="PRINTS" id="PR00691">
    <property type="entry name" value="ADHESINB"/>
</dbReference>
<comment type="similarity">
    <text evidence="3">Belongs to the bacterial solute-binding protein 9 family.</text>
</comment>
<comment type="caution">
    <text evidence="5">The sequence shown here is derived from an EMBL/GenBank/DDBJ whole genome shotgun (WGS) entry which is preliminary data.</text>
</comment>
<feature type="signal peptide" evidence="4">
    <location>
        <begin position="1"/>
        <end position="22"/>
    </location>
</feature>
<dbReference type="PRINTS" id="PR00690">
    <property type="entry name" value="ADHESNFAMILY"/>
</dbReference>
<dbReference type="PANTHER" id="PTHR42953">
    <property type="entry name" value="HIGH-AFFINITY ZINC UPTAKE SYSTEM PROTEIN ZNUA-RELATED"/>
    <property type="match status" value="1"/>
</dbReference>
<feature type="chain" id="PRO_5017198290" evidence="4">
    <location>
        <begin position="23"/>
        <end position="305"/>
    </location>
</feature>
<accession>A0A399EQV6</accession>
<proteinExistence type="inferred from homology"/>
<evidence type="ECO:0000256" key="2">
    <source>
        <dbReference type="ARBA" id="ARBA00022729"/>
    </source>
</evidence>
<dbReference type="GO" id="GO:0007155">
    <property type="term" value="P:cell adhesion"/>
    <property type="evidence" value="ECO:0007669"/>
    <property type="project" value="InterPro"/>
</dbReference>
<dbReference type="SUPFAM" id="SSF53807">
    <property type="entry name" value="Helical backbone' metal receptor"/>
    <property type="match status" value="1"/>
</dbReference>
<dbReference type="InterPro" id="IPR006127">
    <property type="entry name" value="ZnuA-like"/>
</dbReference>
<sequence>MRSLPMKSLSCLLGLWVGASVALGQGLPVAATTGVIADLVREVAGGRVALAVVVPMGSDPHSFEPRPSSLRGVARARVLFANGLYLEPFLPKLEAALPRGSRTVLLAEGQPGLICITPEQRAQEARQGLDVHRHGLCDPHLWLDPGYALAYARRIHDTLAALDTAGAPAYAGRLRDFARRLEAVDRAVQECLAAVPRGRLRVVVQHDAFQYAARHYGFQVVGSLAGFAGQDRGLRNYLELARRLEQEQVRVIISEPQFGEGEVRALAEASGARVVRLYSDALTREVPTYLDLLRHNGRALCEAFR</sequence>
<evidence type="ECO:0000313" key="6">
    <source>
        <dbReference type="Proteomes" id="UP000265715"/>
    </source>
</evidence>
<evidence type="ECO:0000313" key="5">
    <source>
        <dbReference type="EMBL" id="RIH85916.1"/>
    </source>
</evidence>
<dbReference type="Pfam" id="PF01297">
    <property type="entry name" value="ZnuA"/>
    <property type="match status" value="1"/>
</dbReference>
<dbReference type="Gene3D" id="3.40.50.1980">
    <property type="entry name" value="Nitrogenase molybdenum iron protein domain"/>
    <property type="match status" value="2"/>
</dbReference>
<dbReference type="InterPro" id="IPR050492">
    <property type="entry name" value="Bact_metal-bind_prot9"/>
</dbReference>
<gene>
    <name evidence="5" type="primary">psaA</name>
    <name evidence="5" type="ORF">Mterra_01579</name>
</gene>
<protein>
    <submittedName>
        <fullName evidence="5">Manganese ABC transporter substrate-binding lipoprotein</fullName>
    </submittedName>
</protein>
<keyword evidence="2 4" id="KW-0732">Signal</keyword>
<evidence type="ECO:0000256" key="1">
    <source>
        <dbReference type="ARBA" id="ARBA00022448"/>
    </source>
</evidence>
<dbReference type="InterPro" id="IPR006128">
    <property type="entry name" value="Lipoprotein_PsaA-like"/>
</dbReference>
<dbReference type="InterPro" id="IPR006129">
    <property type="entry name" value="AdhesinB"/>
</dbReference>
<keyword evidence="5" id="KW-0449">Lipoprotein</keyword>
<organism evidence="5 6">
    <name type="scientific">Calidithermus terrae</name>
    <dbReference type="NCBI Taxonomy" id="1408545"/>
    <lineage>
        <taxon>Bacteria</taxon>
        <taxon>Thermotogati</taxon>
        <taxon>Deinococcota</taxon>
        <taxon>Deinococci</taxon>
        <taxon>Thermales</taxon>
        <taxon>Thermaceae</taxon>
        <taxon>Calidithermus</taxon>
    </lineage>
</organism>
<dbReference type="Proteomes" id="UP000265715">
    <property type="component" value="Unassembled WGS sequence"/>
</dbReference>